<gene>
    <name evidence="1" type="ORF">L0F81_17245</name>
</gene>
<reference evidence="1 2" key="1">
    <citation type="submission" date="2022-01" db="EMBL/GenBank/DDBJ databases">
        <title>Draft Genome Sequences of Seven Type Strains of the Genus Streptomyces.</title>
        <authorList>
            <person name="Aziz S."/>
            <person name="Coretto E."/>
            <person name="Chronakova A."/>
            <person name="Sproer C."/>
            <person name="Huber K."/>
            <person name="Nouioui I."/>
            <person name="Gross H."/>
        </authorList>
    </citation>
    <scope>NUCLEOTIDE SEQUENCE [LARGE SCALE GENOMIC DNA]</scope>
    <source>
        <strain evidence="1 2">DSM 41685</strain>
    </source>
</reference>
<accession>A0ABS9JHH2</accession>
<keyword evidence="2" id="KW-1185">Reference proteome</keyword>
<organism evidence="1 2">
    <name type="scientific">Streptomyces tricolor</name>
    <dbReference type="NCBI Taxonomy" id="68277"/>
    <lineage>
        <taxon>Bacteria</taxon>
        <taxon>Bacillati</taxon>
        <taxon>Actinomycetota</taxon>
        <taxon>Actinomycetes</taxon>
        <taxon>Kitasatosporales</taxon>
        <taxon>Streptomycetaceae</taxon>
        <taxon>Streptomyces</taxon>
        <taxon>Streptomyces violaceoruber group</taxon>
    </lineage>
</organism>
<dbReference type="EMBL" id="JAKKZF010000062">
    <property type="protein sequence ID" value="MCG0065020.1"/>
    <property type="molecule type" value="Genomic_DNA"/>
</dbReference>
<name>A0ABS9JHH2_9ACTN</name>
<proteinExistence type="predicted"/>
<protein>
    <submittedName>
        <fullName evidence="1">Uncharacterized protein</fullName>
    </submittedName>
</protein>
<comment type="caution">
    <text evidence="1">The sequence shown here is derived from an EMBL/GenBank/DDBJ whole genome shotgun (WGS) entry which is preliminary data.</text>
</comment>
<dbReference type="RefSeq" id="WP_158103082.1">
    <property type="nucleotide sequence ID" value="NZ_JAKKZF010000062.1"/>
</dbReference>
<evidence type="ECO:0000313" key="2">
    <source>
        <dbReference type="Proteomes" id="UP001299012"/>
    </source>
</evidence>
<dbReference type="Proteomes" id="UP001299012">
    <property type="component" value="Unassembled WGS sequence"/>
</dbReference>
<sequence>MINTRVYGYLTDDGTQTIGGTITAVGGQHDDIKAIQWDDGITSHVAEHDRGITWDYED</sequence>
<evidence type="ECO:0000313" key="1">
    <source>
        <dbReference type="EMBL" id="MCG0065020.1"/>
    </source>
</evidence>